<dbReference type="EMBL" id="CM035429">
    <property type="protein sequence ID" value="KAH7299559.1"/>
    <property type="molecule type" value="Genomic_DNA"/>
</dbReference>
<feature type="region of interest" description="Disordered" evidence="1">
    <location>
        <begin position="179"/>
        <end position="200"/>
    </location>
</feature>
<name>A0A8T2RST7_CERRI</name>
<keyword evidence="3" id="KW-1185">Reference proteome</keyword>
<reference evidence="2" key="1">
    <citation type="submission" date="2021-08" db="EMBL/GenBank/DDBJ databases">
        <title>WGS assembly of Ceratopteris richardii.</title>
        <authorList>
            <person name="Marchant D.B."/>
            <person name="Chen G."/>
            <person name="Jenkins J."/>
            <person name="Shu S."/>
            <person name="Leebens-Mack J."/>
            <person name="Grimwood J."/>
            <person name="Schmutz J."/>
            <person name="Soltis P."/>
            <person name="Soltis D."/>
            <person name="Chen Z.-H."/>
        </authorList>
    </citation>
    <scope>NUCLEOTIDE SEQUENCE</scope>
    <source>
        <strain evidence="2">Whitten #5841</strain>
        <tissue evidence="2">Leaf</tissue>
    </source>
</reference>
<sequence>MDHLQRRKIQMFVDFTGASIGEAHRKLQAFRGDINAAINSYMNEKENSIIPIEIEEPETSGQMDEDEWQPINEKSFEAHNHFPYLPTWSTLLGNFQSCAYDRQTIRPSLFSHMRAHTFHSAHTAQPRNIKEIPVEWKGSDIQSATGLIIEEVSATADSSHPPEFHYHFVTDDDDAPFTKSSTFGKDEVSPRSNSSSTELHNTFRTNNITINEVTDSMSMDEHNDIEDTSRLPGRTMGDAKPNYYRV</sequence>
<feature type="compositionally biased region" description="Polar residues" evidence="1">
    <location>
        <begin position="190"/>
        <end position="200"/>
    </location>
</feature>
<feature type="region of interest" description="Disordered" evidence="1">
    <location>
        <begin position="223"/>
        <end position="246"/>
    </location>
</feature>
<evidence type="ECO:0000256" key="1">
    <source>
        <dbReference type="SAM" id="MobiDB-lite"/>
    </source>
</evidence>
<proteinExistence type="predicted"/>
<dbReference type="Proteomes" id="UP000825935">
    <property type="component" value="Chromosome 24"/>
</dbReference>
<dbReference type="EMBL" id="CM035429">
    <property type="protein sequence ID" value="KAH7299558.1"/>
    <property type="molecule type" value="Genomic_DNA"/>
</dbReference>
<dbReference type="AlphaFoldDB" id="A0A8T2RST7"/>
<protein>
    <submittedName>
        <fullName evidence="2">Uncharacterized protein</fullName>
    </submittedName>
</protein>
<dbReference type="Pfam" id="PF14555">
    <property type="entry name" value="UBA_4"/>
    <property type="match status" value="1"/>
</dbReference>
<gene>
    <name evidence="2" type="ORF">KP509_24G018100</name>
</gene>
<comment type="caution">
    <text evidence="2">The sequence shown here is derived from an EMBL/GenBank/DDBJ whole genome shotgun (WGS) entry which is preliminary data.</text>
</comment>
<accession>A0A8T2RST7</accession>
<evidence type="ECO:0000313" key="2">
    <source>
        <dbReference type="EMBL" id="KAH7299559.1"/>
    </source>
</evidence>
<evidence type="ECO:0000313" key="3">
    <source>
        <dbReference type="Proteomes" id="UP000825935"/>
    </source>
</evidence>
<organism evidence="2 3">
    <name type="scientific">Ceratopteris richardii</name>
    <name type="common">Triangle waterfern</name>
    <dbReference type="NCBI Taxonomy" id="49495"/>
    <lineage>
        <taxon>Eukaryota</taxon>
        <taxon>Viridiplantae</taxon>
        <taxon>Streptophyta</taxon>
        <taxon>Embryophyta</taxon>
        <taxon>Tracheophyta</taxon>
        <taxon>Polypodiopsida</taxon>
        <taxon>Polypodiidae</taxon>
        <taxon>Polypodiales</taxon>
        <taxon>Pteridineae</taxon>
        <taxon>Pteridaceae</taxon>
        <taxon>Parkerioideae</taxon>
        <taxon>Ceratopteris</taxon>
    </lineage>
</organism>